<keyword evidence="4" id="KW-0256">Endoplasmic reticulum</keyword>
<dbReference type="InParanoid" id="A0A1Z5K6N6"/>
<evidence type="ECO:0000256" key="4">
    <source>
        <dbReference type="ARBA" id="ARBA00022824"/>
    </source>
</evidence>
<comment type="similarity">
    <text evidence="2">Belongs to the TMEM208 family.</text>
</comment>
<dbReference type="PANTHER" id="PTHR13505:SF7">
    <property type="entry name" value="TRANSMEMBRANE PROTEIN 208"/>
    <property type="match status" value="1"/>
</dbReference>
<organism evidence="8 9">
    <name type="scientific">Fistulifera solaris</name>
    <name type="common">Oleaginous diatom</name>
    <dbReference type="NCBI Taxonomy" id="1519565"/>
    <lineage>
        <taxon>Eukaryota</taxon>
        <taxon>Sar</taxon>
        <taxon>Stramenopiles</taxon>
        <taxon>Ochrophyta</taxon>
        <taxon>Bacillariophyta</taxon>
        <taxon>Bacillariophyceae</taxon>
        <taxon>Bacillariophycidae</taxon>
        <taxon>Naviculales</taxon>
        <taxon>Naviculaceae</taxon>
        <taxon>Fistulifera</taxon>
    </lineage>
</organism>
<protein>
    <submittedName>
        <fullName evidence="8">Uncharacterized protein</fullName>
    </submittedName>
</protein>
<accession>A0A1Z5K6N6</accession>
<dbReference type="GO" id="GO:0005789">
    <property type="term" value="C:endoplasmic reticulum membrane"/>
    <property type="evidence" value="ECO:0007669"/>
    <property type="project" value="UniProtKB-SubCell"/>
</dbReference>
<dbReference type="InterPro" id="IPR008506">
    <property type="entry name" value="SND2/TMEM208"/>
</dbReference>
<keyword evidence="6 7" id="KW-0472">Membrane</keyword>
<name>A0A1Z5K6N6_FISSO</name>
<sequence length="133" mass="14427">MAGAAAKKAAAARQAASSTYQPIILVLNLIYAAIRTFVSPRPFTVRWEGLGLAVLMMMQYTAYKGILEHAASGTTASAKSSKSSELTGGKSLDVLGLALLLQYASILSLRFICWGIWVFPIWGVYQLYSTFKK</sequence>
<dbReference type="EMBL" id="BDSP01000173">
    <property type="protein sequence ID" value="GAX21917.1"/>
    <property type="molecule type" value="Genomic_DNA"/>
</dbReference>
<evidence type="ECO:0000256" key="6">
    <source>
        <dbReference type="ARBA" id="ARBA00023136"/>
    </source>
</evidence>
<dbReference type="PANTHER" id="PTHR13505">
    <property type="entry name" value="TRANSMEMBRANE PROTEIN 208"/>
    <property type="match status" value="1"/>
</dbReference>
<keyword evidence="3 7" id="KW-0812">Transmembrane</keyword>
<evidence type="ECO:0000313" key="8">
    <source>
        <dbReference type="EMBL" id="GAX21917.1"/>
    </source>
</evidence>
<keyword evidence="5 7" id="KW-1133">Transmembrane helix</keyword>
<dbReference type="GO" id="GO:0006624">
    <property type="term" value="P:vacuolar protein processing"/>
    <property type="evidence" value="ECO:0007669"/>
    <property type="project" value="TreeGrafter"/>
</dbReference>
<dbReference type="AlphaFoldDB" id="A0A1Z5K6N6"/>
<evidence type="ECO:0000256" key="7">
    <source>
        <dbReference type="SAM" id="Phobius"/>
    </source>
</evidence>
<gene>
    <name evidence="8" type="ORF">FisN_30Hu120</name>
</gene>
<evidence type="ECO:0000256" key="1">
    <source>
        <dbReference type="ARBA" id="ARBA00004477"/>
    </source>
</evidence>
<keyword evidence="9" id="KW-1185">Reference proteome</keyword>
<comment type="caution">
    <text evidence="8">The sequence shown here is derived from an EMBL/GenBank/DDBJ whole genome shotgun (WGS) entry which is preliminary data.</text>
</comment>
<evidence type="ECO:0000313" key="9">
    <source>
        <dbReference type="Proteomes" id="UP000198406"/>
    </source>
</evidence>
<evidence type="ECO:0000256" key="5">
    <source>
        <dbReference type="ARBA" id="ARBA00022989"/>
    </source>
</evidence>
<dbReference type="Pfam" id="PF05620">
    <property type="entry name" value="TMEM208_SND2"/>
    <property type="match status" value="1"/>
</dbReference>
<evidence type="ECO:0000256" key="2">
    <source>
        <dbReference type="ARBA" id="ARBA00009950"/>
    </source>
</evidence>
<dbReference type="GO" id="GO:0005773">
    <property type="term" value="C:vacuole"/>
    <property type="evidence" value="ECO:0007669"/>
    <property type="project" value="GOC"/>
</dbReference>
<reference evidence="8 9" key="1">
    <citation type="journal article" date="2015" name="Plant Cell">
        <title>Oil accumulation by the oleaginous diatom Fistulifera solaris as revealed by the genome and transcriptome.</title>
        <authorList>
            <person name="Tanaka T."/>
            <person name="Maeda Y."/>
            <person name="Veluchamy A."/>
            <person name="Tanaka M."/>
            <person name="Abida H."/>
            <person name="Marechal E."/>
            <person name="Bowler C."/>
            <person name="Muto M."/>
            <person name="Sunaga Y."/>
            <person name="Tanaka M."/>
            <person name="Yoshino T."/>
            <person name="Taniguchi T."/>
            <person name="Fukuda Y."/>
            <person name="Nemoto M."/>
            <person name="Matsumoto M."/>
            <person name="Wong P.S."/>
            <person name="Aburatani S."/>
            <person name="Fujibuchi W."/>
        </authorList>
    </citation>
    <scope>NUCLEOTIDE SEQUENCE [LARGE SCALE GENOMIC DNA]</scope>
    <source>
        <strain evidence="8 9">JPCC DA0580</strain>
    </source>
</reference>
<comment type="subcellular location">
    <subcellularLocation>
        <location evidence="1">Endoplasmic reticulum membrane</location>
        <topology evidence="1">Multi-pass membrane protein</topology>
    </subcellularLocation>
</comment>
<dbReference type="Proteomes" id="UP000198406">
    <property type="component" value="Unassembled WGS sequence"/>
</dbReference>
<feature type="transmembrane region" description="Helical" evidence="7">
    <location>
        <begin position="20"/>
        <end position="38"/>
    </location>
</feature>
<feature type="transmembrane region" description="Helical" evidence="7">
    <location>
        <begin position="100"/>
        <end position="125"/>
    </location>
</feature>
<proteinExistence type="inferred from homology"/>
<evidence type="ECO:0000256" key="3">
    <source>
        <dbReference type="ARBA" id="ARBA00022692"/>
    </source>
</evidence>